<dbReference type="InterPro" id="IPR050888">
    <property type="entry name" value="ZnF_C2H2-type_TF"/>
</dbReference>
<keyword evidence="11" id="KW-1185">Reference proteome</keyword>
<feature type="domain" description="C2H2-type" evidence="9">
    <location>
        <begin position="168"/>
        <end position="195"/>
    </location>
</feature>
<dbReference type="PROSITE" id="PS00028">
    <property type="entry name" value="ZINC_FINGER_C2H2_1"/>
    <property type="match status" value="1"/>
</dbReference>
<evidence type="ECO:0000256" key="1">
    <source>
        <dbReference type="ARBA" id="ARBA00004123"/>
    </source>
</evidence>
<evidence type="ECO:0000256" key="7">
    <source>
        <dbReference type="PROSITE-ProRule" id="PRU00042"/>
    </source>
</evidence>
<dbReference type="Proteomes" id="UP000614350">
    <property type="component" value="Unassembled WGS sequence"/>
</dbReference>
<organism evidence="10 11">
    <name type="scientific">Vespula vulgaris</name>
    <name type="common">Yellow jacket</name>
    <name type="synonym">Wasp</name>
    <dbReference type="NCBI Taxonomy" id="7454"/>
    <lineage>
        <taxon>Eukaryota</taxon>
        <taxon>Metazoa</taxon>
        <taxon>Ecdysozoa</taxon>
        <taxon>Arthropoda</taxon>
        <taxon>Hexapoda</taxon>
        <taxon>Insecta</taxon>
        <taxon>Pterygota</taxon>
        <taxon>Neoptera</taxon>
        <taxon>Endopterygota</taxon>
        <taxon>Hymenoptera</taxon>
        <taxon>Apocrita</taxon>
        <taxon>Aculeata</taxon>
        <taxon>Vespoidea</taxon>
        <taxon>Vespidae</taxon>
        <taxon>Vespinae</taxon>
        <taxon>Vespula</taxon>
    </lineage>
</organism>
<dbReference type="InterPro" id="IPR013087">
    <property type="entry name" value="Znf_C2H2_type"/>
</dbReference>
<comment type="subcellular location">
    <subcellularLocation>
        <location evidence="1">Nucleus</location>
    </subcellularLocation>
</comment>
<keyword evidence="2" id="KW-0479">Metal-binding</keyword>
<dbReference type="AlphaFoldDB" id="A0A834JE26"/>
<evidence type="ECO:0000256" key="6">
    <source>
        <dbReference type="ARBA" id="ARBA00023242"/>
    </source>
</evidence>
<proteinExistence type="predicted"/>
<evidence type="ECO:0000256" key="4">
    <source>
        <dbReference type="ARBA" id="ARBA00022771"/>
    </source>
</evidence>
<dbReference type="GO" id="GO:0008270">
    <property type="term" value="F:zinc ion binding"/>
    <property type="evidence" value="ECO:0007669"/>
    <property type="project" value="UniProtKB-KW"/>
</dbReference>
<evidence type="ECO:0000256" key="3">
    <source>
        <dbReference type="ARBA" id="ARBA00022737"/>
    </source>
</evidence>
<dbReference type="InterPro" id="IPR036236">
    <property type="entry name" value="Znf_C2H2_sf"/>
</dbReference>
<evidence type="ECO:0000256" key="8">
    <source>
        <dbReference type="SAM" id="Phobius"/>
    </source>
</evidence>
<evidence type="ECO:0000313" key="11">
    <source>
        <dbReference type="Proteomes" id="UP000614350"/>
    </source>
</evidence>
<evidence type="ECO:0000259" key="9">
    <source>
        <dbReference type="PROSITE" id="PS50157"/>
    </source>
</evidence>
<dbReference type="Pfam" id="PF00096">
    <property type="entry name" value="zf-C2H2"/>
    <property type="match status" value="2"/>
</dbReference>
<feature type="transmembrane region" description="Helical" evidence="8">
    <location>
        <begin position="95"/>
        <end position="116"/>
    </location>
</feature>
<dbReference type="PANTHER" id="PTHR24406">
    <property type="entry name" value="TRANSCRIPTIONAL REPRESSOR CTCFL-RELATED"/>
    <property type="match status" value="1"/>
</dbReference>
<keyword evidence="4 7" id="KW-0863">Zinc-finger</keyword>
<dbReference type="EMBL" id="JACSEA010000013">
    <property type="protein sequence ID" value="KAF7386694.1"/>
    <property type="molecule type" value="Genomic_DNA"/>
</dbReference>
<evidence type="ECO:0000256" key="5">
    <source>
        <dbReference type="ARBA" id="ARBA00022833"/>
    </source>
</evidence>
<name>A0A834JE26_VESVU</name>
<evidence type="ECO:0000313" key="10">
    <source>
        <dbReference type="EMBL" id="KAF7386694.1"/>
    </source>
</evidence>
<dbReference type="GO" id="GO:0005634">
    <property type="term" value="C:nucleus"/>
    <property type="evidence" value="ECO:0007669"/>
    <property type="project" value="UniProtKB-SubCell"/>
</dbReference>
<comment type="caution">
    <text evidence="10">The sequence shown here is derived from an EMBL/GenBank/DDBJ whole genome shotgun (WGS) entry which is preliminary data.</text>
</comment>
<keyword evidence="3" id="KW-0677">Repeat</keyword>
<gene>
    <name evidence="10" type="ORF">HZH66_011146</name>
</gene>
<keyword evidence="6" id="KW-0539">Nucleus</keyword>
<keyword evidence="8" id="KW-0812">Transmembrane</keyword>
<evidence type="ECO:0000256" key="2">
    <source>
        <dbReference type="ARBA" id="ARBA00022723"/>
    </source>
</evidence>
<reference evidence="10" key="1">
    <citation type="journal article" date="2020" name="G3 (Bethesda)">
        <title>High-Quality Assemblies for Three Invasive Social Wasps from the &lt;i&gt;Vespula&lt;/i&gt; Genus.</title>
        <authorList>
            <person name="Harrop T.W.R."/>
            <person name="Guhlin J."/>
            <person name="McLaughlin G.M."/>
            <person name="Permina E."/>
            <person name="Stockwell P."/>
            <person name="Gilligan J."/>
            <person name="Le Lec M.F."/>
            <person name="Gruber M.A.M."/>
            <person name="Quinn O."/>
            <person name="Lovegrove M."/>
            <person name="Duncan E.J."/>
            <person name="Remnant E.J."/>
            <person name="Van Eeckhoven J."/>
            <person name="Graham B."/>
            <person name="Knapp R.A."/>
            <person name="Langford K.W."/>
            <person name="Kronenberg Z."/>
            <person name="Press M.O."/>
            <person name="Eacker S.M."/>
            <person name="Wilson-Rankin E.E."/>
            <person name="Purcell J."/>
            <person name="Lester P.J."/>
            <person name="Dearden P.K."/>
        </authorList>
    </citation>
    <scope>NUCLEOTIDE SEQUENCE</scope>
    <source>
        <strain evidence="10">Marl-1</strain>
    </source>
</reference>
<sequence>MCNYEIRTFFYRMIRDMAIIIGQETTVFSRKHNLQYHLKFECGQSPRFNCPYCAYRTRHPSNIAGSTRGKNIPPYNQITLFRIENVSKDINGRRVATLVTNAAIILHGVTIFIIILNSNVANYQDSIVLTAPIVRNMHRINERSPDAVIGVSDGNTRYGQTLQLGAYHPCPTCNRTFKRKNSLNKHLLYACGQYPRFKCPYCWYRCKLRSNVYRHVRTSHKKREVYATDVIKNQVYRARMSTTRRNYRNPKGKKFQCPKCPSAFVQKGSLTAHLNYECGQAPRFQCPYCTYRSKQRCTVYRHVRKIHKKYDVYALDIVKKDAYRP</sequence>
<keyword evidence="5" id="KW-0862">Zinc</keyword>
<dbReference type="SMART" id="SM00355">
    <property type="entry name" value="ZnF_C2H2"/>
    <property type="match status" value="4"/>
</dbReference>
<dbReference type="SUPFAM" id="SSF57667">
    <property type="entry name" value="beta-beta-alpha zinc fingers"/>
    <property type="match status" value="2"/>
</dbReference>
<protein>
    <recommendedName>
        <fullName evidence="9">C2H2-type domain-containing protein</fullName>
    </recommendedName>
</protein>
<feature type="domain" description="C2H2-type" evidence="9">
    <location>
        <begin position="255"/>
        <end position="282"/>
    </location>
</feature>
<dbReference type="Gene3D" id="3.30.160.60">
    <property type="entry name" value="Classic Zinc Finger"/>
    <property type="match status" value="2"/>
</dbReference>
<keyword evidence="8" id="KW-1133">Transmembrane helix</keyword>
<dbReference type="PROSITE" id="PS50157">
    <property type="entry name" value="ZINC_FINGER_C2H2_2"/>
    <property type="match status" value="2"/>
</dbReference>
<keyword evidence="8" id="KW-0472">Membrane</keyword>
<accession>A0A834JE26</accession>